<dbReference type="AlphaFoldDB" id="A0A847S220"/>
<dbReference type="EMBL" id="JABAIM010000001">
    <property type="protein sequence ID" value="NLR73774.1"/>
    <property type="molecule type" value="Genomic_DNA"/>
</dbReference>
<dbReference type="InterPro" id="IPR051323">
    <property type="entry name" value="AtsK-like"/>
</dbReference>
<dbReference type="Gene3D" id="3.60.130.10">
    <property type="entry name" value="Clavaminate synthase-like"/>
    <property type="match status" value="1"/>
</dbReference>
<dbReference type="GO" id="GO:0005737">
    <property type="term" value="C:cytoplasm"/>
    <property type="evidence" value="ECO:0007669"/>
    <property type="project" value="TreeGrafter"/>
</dbReference>
<evidence type="ECO:0000256" key="3">
    <source>
        <dbReference type="ARBA" id="ARBA00022964"/>
    </source>
</evidence>
<evidence type="ECO:0000313" key="7">
    <source>
        <dbReference type="EMBL" id="NLR73774.1"/>
    </source>
</evidence>
<proteinExistence type="inferred from homology"/>
<dbReference type="PANTHER" id="PTHR30468:SF1">
    <property type="entry name" value="ALPHA-KETOGLUTARATE-DEPENDENT SULFONATE DIOXYGENASE"/>
    <property type="match status" value="1"/>
</dbReference>
<reference evidence="7 8" key="1">
    <citation type="submission" date="2020-04" db="EMBL/GenBank/DDBJ databases">
        <title>Draft genome of Leeia sp. IMCC25680.</title>
        <authorList>
            <person name="Song J."/>
            <person name="Cho J.-C."/>
        </authorList>
    </citation>
    <scope>NUCLEOTIDE SEQUENCE [LARGE SCALE GENOMIC DNA]</scope>
    <source>
        <strain evidence="7 8">IMCC25680</strain>
    </source>
</reference>
<evidence type="ECO:0000256" key="5">
    <source>
        <dbReference type="ARBA" id="ARBA00023004"/>
    </source>
</evidence>
<evidence type="ECO:0000256" key="1">
    <source>
        <dbReference type="ARBA" id="ARBA00005896"/>
    </source>
</evidence>
<dbReference type="Pfam" id="PF02668">
    <property type="entry name" value="TauD"/>
    <property type="match status" value="1"/>
</dbReference>
<organism evidence="7 8">
    <name type="scientific">Leeia aquatica</name>
    <dbReference type="NCBI Taxonomy" id="2725557"/>
    <lineage>
        <taxon>Bacteria</taxon>
        <taxon>Pseudomonadati</taxon>
        <taxon>Pseudomonadota</taxon>
        <taxon>Betaproteobacteria</taxon>
        <taxon>Neisseriales</taxon>
        <taxon>Leeiaceae</taxon>
        <taxon>Leeia</taxon>
    </lineage>
</organism>
<dbReference type="PANTHER" id="PTHR30468">
    <property type="entry name" value="ALPHA-KETOGLUTARATE-DEPENDENT SULFONATE DIOXYGENASE"/>
    <property type="match status" value="1"/>
</dbReference>
<dbReference type="GO" id="GO:0000908">
    <property type="term" value="F:taurine dioxygenase activity"/>
    <property type="evidence" value="ECO:0007669"/>
    <property type="project" value="TreeGrafter"/>
</dbReference>
<dbReference type="SUPFAM" id="SSF51197">
    <property type="entry name" value="Clavaminate synthase-like"/>
    <property type="match status" value="1"/>
</dbReference>
<evidence type="ECO:0000256" key="2">
    <source>
        <dbReference type="ARBA" id="ARBA00022723"/>
    </source>
</evidence>
<comment type="similarity">
    <text evidence="1">Belongs to the TfdA dioxygenase family.</text>
</comment>
<dbReference type="InterPro" id="IPR003819">
    <property type="entry name" value="TauD/TfdA-like"/>
</dbReference>
<keyword evidence="4" id="KW-0560">Oxidoreductase</keyword>
<evidence type="ECO:0000313" key="8">
    <source>
        <dbReference type="Proteomes" id="UP000587991"/>
    </source>
</evidence>
<dbReference type="Proteomes" id="UP000587991">
    <property type="component" value="Unassembled WGS sequence"/>
</dbReference>
<protein>
    <submittedName>
        <fullName evidence="7">Taurine dioxygenase</fullName>
    </submittedName>
</protein>
<evidence type="ECO:0000259" key="6">
    <source>
        <dbReference type="Pfam" id="PF02668"/>
    </source>
</evidence>
<keyword evidence="2" id="KW-0479">Metal-binding</keyword>
<name>A0A847S220_9NEIS</name>
<dbReference type="GO" id="GO:0046872">
    <property type="term" value="F:metal ion binding"/>
    <property type="evidence" value="ECO:0007669"/>
    <property type="project" value="UniProtKB-KW"/>
</dbReference>
<keyword evidence="3 7" id="KW-0223">Dioxygenase</keyword>
<dbReference type="GO" id="GO:0006790">
    <property type="term" value="P:sulfur compound metabolic process"/>
    <property type="evidence" value="ECO:0007669"/>
    <property type="project" value="TreeGrafter"/>
</dbReference>
<sequence>MSQFVRAAVEKITTAPTQRYETLGVQPLTPIIGAEVSGVDLSRPLEGVQLAELKRAFLRHHVLVFRDQHIQPDDQRRFAQYFGSLKVLPISKVDGGDPNILDITASKDSEFVVGTEWHTDGTAEEAPSLGSILYIKQTPALGAGGDTLFANMHLAYEMLSPAMRQFLDGLTAMHDGIVPWREYGYEPPEGLEIPRTEHPVVVRHPETGRKLLYVNSGFTTHIVQLAPPESKPLLDMLIRLPQQEPILSCRVRWQPNTVVLWDNRCTQHHAVWDYYPFDRFGQRVTIEGSRPTA</sequence>
<dbReference type="RefSeq" id="WP_168875431.1">
    <property type="nucleotide sequence ID" value="NZ_JABAIM010000001.1"/>
</dbReference>
<feature type="domain" description="TauD/TfdA-like" evidence="6">
    <location>
        <begin position="25"/>
        <end position="279"/>
    </location>
</feature>
<comment type="caution">
    <text evidence="7">The sequence shown here is derived from an EMBL/GenBank/DDBJ whole genome shotgun (WGS) entry which is preliminary data.</text>
</comment>
<evidence type="ECO:0000256" key="4">
    <source>
        <dbReference type="ARBA" id="ARBA00023002"/>
    </source>
</evidence>
<dbReference type="InterPro" id="IPR042098">
    <property type="entry name" value="TauD-like_sf"/>
</dbReference>
<keyword evidence="5" id="KW-0408">Iron</keyword>
<keyword evidence="8" id="KW-1185">Reference proteome</keyword>
<accession>A0A847S220</accession>
<gene>
    <name evidence="7" type="ORF">HF682_01185</name>
</gene>